<name>A0A926HXT0_9FIRM</name>
<dbReference type="CDD" id="cd11528">
    <property type="entry name" value="NTP-PPase_MazG_Nterm"/>
    <property type="match status" value="1"/>
</dbReference>
<dbReference type="RefSeq" id="WP_249310901.1">
    <property type="nucleotide sequence ID" value="NZ_JACRSU010000001.1"/>
</dbReference>
<keyword evidence="3" id="KW-1185">Reference proteome</keyword>
<dbReference type="Gene3D" id="1.10.287.1080">
    <property type="entry name" value="MazG-like"/>
    <property type="match status" value="2"/>
</dbReference>
<dbReference type="EMBL" id="JACRSU010000001">
    <property type="protein sequence ID" value="MBC8539688.1"/>
    <property type="molecule type" value="Genomic_DNA"/>
</dbReference>
<dbReference type="FunFam" id="1.10.287.1080:FF:000001">
    <property type="entry name" value="Nucleoside triphosphate pyrophosphohydrolase"/>
    <property type="match status" value="1"/>
</dbReference>
<dbReference type="CDD" id="cd11529">
    <property type="entry name" value="NTP-PPase_MazG_Cterm"/>
    <property type="match status" value="1"/>
</dbReference>
<dbReference type="GO" id="GO:0046081">
    <property type="term" value="P:dUTP catabolic process"/>
    <property type="evidence" value="ECO:0007669"/>
    <property type="project" value="TreeGrafter"/>
</dbReference>
<sequence>MNFTKKDYTFEDLIDIMKVLRGENGCPWDRAQTHQSIKYCLLEEACEAMEALDEKQPDNFADELGDVLLQVVFHSEMAEEEGNFSIQNVLNHICKKLISRHTHIFGNDKTNNTTEALDLWEENKKAEKGLKTQTELMRDVCSYLPALMRAQKVQKKAAQVGFDWDDFTGAFCKLTEEVNELKAAAAEQNAEHMEEELGDLLFSAVNVSRFLEVNPEEALKKATDKFLARFEKMERAAITSGRDLNGMTLAEMDELWNQAKDGRI</sequence>
<dbReference type="Pfam" id="PF03819">
    <property type="entry name" value="MazG"/>
    <property type="match status" value="2"/>
</dbReference>
<dbReference type="Proteomes" id="UP000611762">
    <property type="component" value="Unassembled WGS sequence"/>
</dbReference>
<dbReference type="GO" id="GO:0046047">
    <property type="term" value="P:TTP catabolic process"/>
    <property type="evidence" value="ECO:0007669"/>
    <property type="project" value="TreeGrafter"/>
</dbReference>
<dbReference type="InterPro" id="IPR048015">
    <property type="entry name" value="NTP-PPase_MazG-like_N"/>
</dbReference>
<accession>A0A926HXT0</accession>
<protein>
    <submittedName>
        <fullName evidence="2">Nucleoside triphosphate pyrophosphohydrolase</fullName>
        <ecNumber evidence="2">3.6.1.9</ecNumber>
    </submittedName>
</protein>
<dbReference type="GO" id="GO:0046061">
    <property type="term" value="P:dATP catabolic process"/>
    <property type="evidence" value="ECO:0007669"/>
    <property type="project" value="TreeGrafter"/>
</dbReference>
<keyword evidence="2" id="KW-0378">Hydrolase</keyword>
<dbReference type="InterPro" id="IPR004518">
    <property type="entry name" value="MazG-like_dom"/>
</dbReference>
<dbReference type="InterPro" id="IPR011551">
    <property type="entry name" value="NTP_PyrPHydrolase_MazG"/>
</dbReference>
<dbReference type="EC" id="3.6.1.9" evidence="2"/>
<gene>
    <name evidence="2" type="primary">mazG</name>
    <name evidence="2" type="ORF">H8698_01705</name>
</gene>
<dbReference type="AlphaFoldDB" id="A0A926HXT0"/>
<dbReference type="PANTHER" id="PTHR30522">
    <property type="entry name" value="NUCLEOSIDE TRIPHOSPHATE PYROPHOSPHOHYDROLASE"/>
    <property type="match status" value="1"/>
</dbReference>
<evidence type="ECO:0000313" key="3">
    <source>
        <dbReference type="Proteomes" id="UP000611762"/>
    </source>
</evidence>
<evidence type="ECO:0000259" key="1">
    <source>
        <dbReference type="Pfam" id="PF03819"/>
    </source>
</evidence>
<dbReference type="InterPro" id="IPR048011">
    <property type="entry name" value="NTP-PPase_MazG-like_C"/>
</dbReference>
<evidence type="ECO:0000313" key="2">
    <source>
        <dbReference type="EMBL" id="MBC8539688.1"/>
    </source>
</evidence>
<dbReference type="GO" id="GO:0046076">
    <property type="term" value="P:dTTP catabolic process"/>
    <property type="evidence" value="ECO:0007669"/>
    <property type="project" value="TreeGrafter"/>
</dbReference>
<organism evidence="2 3">
    <name type="scientific">Congzhengia minquanensis</name>
    <dbReference type="NCBI Taxonomy" id="2763657"/>
    <lineage>
        <taxon>Bacteria</taxon>
        <taxon>Bacillati</taxon>
        <taxon>Bacillota</taxon>
        <taxon>Clostridia</taxon>
        <taxon>Eubacteriales</taxon>
        <taxon>Oscillospiraceae</taxon>
        <taxon>Congzhengia</taxon>
    </lineage>
</organism>
<dbReference type="GO" id="GO:0006203">
    <property type="term" value="P:dGTP catabolic process"/>
    <property type="evidence" value="ECO:0007669"/>
    <property type="project" value="TreeGrafter"/>
</dbReference>
<proteinExistence type="predicted"/>
<dbReference type="NCBIfam" id="NF007113">
    <property type="entry name" value="PRK09562.1"/>
    <property type="match status" value="1"/>
</dbReference>
<reference evidence="2" key="1">
    <citation type="submission" date="2020-08" db="EMBL/GenBank/DDBJ databases">
        <title>Genome public.</title>
        <authorList>
            <person name="Liu C."/>
            <person name="Sun Q."/>
        </authorList>
    </citation>
    <scope>NUCLEOTIDE SEQUENCE</scope>
    <source>
        <strain evidence="2">H8</strain>
    </source>
</reference>
<feature type="domain" description="NTP pyrophosphohydrolase MazG-like" evidence="1">
    <location>
        <begin position="174"/>
        <end position="229"/>
    </location>
</feature>
<dbReference type="GO" id="GO:0046052">
    <property type="term" value="P:UTP catabolic process"/>
    <property type="evidence" value="ECO:0007669"/>
    <property type="project" value="TreeGrafter"/>
</dbReference>
<dbReference type="GO" id="GO:0047429">
    <property type="term" value="F:nucleoside triphosphate diphosphatase activity"/>
    <property type="evidence" value="ECO:0007669"/>
    <property type="project" value="UniProtKB-EC"/>
</dbReference>
<dbReference type="SUPFAM" id="SSF101386">
    <property type="entry name" value="all-alpha NTP pyrophosphatases"/>
    <property type="match status" value="2"/>
</dbReference>
<comment type="caution">
    <text evidence="2">The sequence shown here is derived from an EMBL/GenBank/DDBJ whole genome shotgun (WGS) entry which is preliminary data.</text>
</comment>
<feature type="domain" description="NTP pyrophosphohydrolase MazG-like" evidence="1">
    <location>
        <begin position="32"/>
        <end position="105"/>
    </location>
</feature>
<dbReference type="GO" id="GO:0006950">
    <property type="term" value="P:response to stress"/>
    <property type="evidence" value="ECO:0007669"/>
    <property type="project" value="UniProtKB-ARBA"/>
</dbReference>
<dbReference type="FunFam" id="1.10.287.1080:FF:000003">
    <property type="entry name" value="Nucleoside triphosphate pyrophosphohydrolase"/>
    <property type="match status" value="1"/>
</dbReference>
<dbReference type="PANTHER" id="PTHR30522:SF0">
    <property type="entry name" value="NUCLEOSIDE TRIPHOSPHATE PYROPHOSPHOHYDROLASE"/>
    <property type="match status" value="1"/>
</dbReference>
<dbReference type="NCBIfam" id="TIGR00444">
    <property type="entry name" value="mazG"/>
    <property type="match status" value="1"/>
</dbReference>